<reference evidence="1" key="1">
    <citation type="submission" date="2022-04" db="EMBL/GenBank/DDBJ databases">
        <title>Chromosome-scale genome assembly of Holotrichia oblita Faldermann.</title>
        <authorList>
            <person name="Rongchong L."/>
        </authorList>
    </citation>
    <scope>NUCLEOTIDE SEQUENCE</scope>
    <source>
        <strain evidence="1">81SQS9</strain>
    </source>
</reference>
<keyword evidence="2" id="KW-1185">Reference proteome</keyword>
<sequence>MLIITAISGHTMVAALLLQPVRWHMKEEVVTEREIEANEGTTLFEEETKESEEIKGICNDIGSIHASMSCLDIHTSSQNNNHIRNGKTVPTNDSVLKRAGSAIVKIFDLRLLADPIFTNILVGLSIDFFVEYTYIWLIPFALMEGSLTVQQTATFMSVYAIADILFRLFAPFIGSIVRQPNRVMYIISLIFVVVVRTFLIFLTDYIVLLIVAAGIGAFRGMRLVYWSLVIPEYTSTERLAAAFGLLFTLNGFCLLIGGVVLGALRDMSGNYNSSIVLLNLITFTTITIWTIEMVWKKIKSLKSQ</sequence>
<dbReference type="Proteomes" id="UP001056778">
    <property type="component" value="Chromosome 4"/>
</dbReference>
<name>A0ACB9TA69_HOLOL</name>
<evidence type="ECO:0000313" key="2">
    <source>
        <dbReference type="Proteomes" id="UP001056778"/>
    </source>
</evidence>
<evidence type="ECO:0000313" key="1">
    <source>
        <dbReference type="EMBL" id="KAI4463692.1"/>
    </source>
</evidence>
<gene>
    <name evidence="1" type="ORF">MML48_4g00019235</name>
</gene>
<comment type="caution">
    <text evidence="1">The sequence shown here is derived from an EMBL/GenBank/DDBJ whole genome shotgun (WGS) entry which is preliminary data.</text>
</comment>
<proteinExistence type="predicted"/>
<dbReference type="EMBL" id="CM043018">
    <property type="protein sequence ID" value="KAI4463692.1"/>
    <property type="molecule type" value="Genomic_DNA"/>
</dbReference>
<organism evidence="1 2">
    <name type="scientific">Holotrichia oblita</name>
    <name type="common">Chafer beetle</name>
    <dbReference type="NCBI Taxonomy" id="644536"/>
    <lineage>
        <taxon>Eukaryota</taxon>
        <taxon>Metazoa</taxon>
        <taxon>Ecdysozoa</taxon>
        <taxon>Arthropoda</taxon>
        <taxon>Hexapoda</taxon>
        <taxon>Insecta</taxon>
        <taxon>Pterygota</taxon>
        <taxon>Neoptera</taxon>
        <taxon>Endopterygota</taxon>
        <taxon>Coleoptera</taxon>
        <taxon>Polyphaga</taxon>
        <taxon>Scarabaeiformia</taxon>
        <taxon>Scarabaeidae</taxon>
        <taxon>Melolonthinae</taxon>
        <taxon>Holotrichia</taxon>
    </lineage>
</organism>
<accession>A0ACB9TA69</accession>
<protein>
    <submittedName>
        <fullName evidence="1">Monocarboxylate transporter</fullName>
    </submittedName>
</protein>